<dbReference type="GO" id="GO:0043531">
    <property type="term" value="F:ADP binding"/>
    <property type="evidence" value="ECO:0007669"/>
    <property type="project" value="InterPro"/>
</dbReference>
<keyword evidence="1" id="KW-0433">Leucine-rich repeat</keyword>
<keyword evidence="3" id="KW-0547">Nucleotide-binding</keyword>
<evidence type="ECO:0000313" key="10">
    <source>
        <dbReference type="Proteomes" id="UP000289738"/>
    </source>
</evidence>
<dbReference type="Pfam" id="PF18052">
    <property type="entry name" value="Rx_N"/>
    <property type="match status" value="1"/>
</dbReference>
<keyword evidence="4" id="KW-0611">Plant defense</keyword>
<dbReference type="GO" id="GO:0005524">
    <property type="term" value="F:ATP binding"/>
    <property type="evidence" value="ECO:0007669"/>
    <property type="project" value="UniProtKB-KW"/>
</dbReference>
<dbReference type="Gene3D" id="1.20.5.4130">
    <property type="match status" value="1"/>
</dbReference>
<dbReference type="Pfam" id="PF25019">
    <property type="entry name" value="LRR_R13L1-DRL21"/>
    <property type="match status" value="2"/>
</dbReference>
<dbReference type="SUPFAM" id="SSF52058">
    <property type="entry name" value="L domain-like"/>
    <property type="match status" value="3"/>
</dbReference>
<dbReference type="SMART" id="SM00369">
    <property type="entry name" value="LRR_TYP"/>
    <property type="match status" value="3"/>
</dbReference>
<dbReference type="InterPro" id="IPR056789">
    <property type="entry name" value="LRR_R13L1-DRL21"/>
</dbReference>
<dbReference type="PANTHER" id="PTHR36766:SF64">
    <property type="entry name" value="OS12G0206100 PROTEIN"/>
    <property type="match status" value="1"/>
</dbReference>
<dbReference type="SUPFAM" id="SSF52540">
    <property type="entry name" value="P-loop containing nucleoside triphosphate hydrolases"/>
    <property type="match status" value="2"/>
</dbReference>
<dbReference type="InterPro" id="IPR001611">
    <property type="entry name" value="Leu-rich_rpt"/>
</dbReference>
<gene>
    <name evidence="9" type="ORF">Ahy_A03g015943</name>
</gene>
<organism evidence="9 10">
    <name type="scientific">Arachis hypogaea</name>
    <name type="common">Peanut</name>
    <dbReference type="NCBI Taxonomy" id="3818"/>
    <lineage>
        <taxon>Eukaryota</taxon>
        <taxon>Viridiplantae</taxon>
        <taxon>Streptophyta</taxon>
        <taxon>Embryophyta</taxon>
        <taxon>Tracheophyta</taxon>
        <taxon>Spermatophyta</taxon>
        <taxon>Magnoliopsida</taxon>
        <taxon>eudicotyledons</taxon>
        <taxon>Gunneridae</taxon>
        <taxon>Pentapetalae</taxon>
        <taxon>rosids</taxon>
        <taxon>fabids</taxon>
        <taxon>Fabales</taxon>
        <taxon>Fabaceae</taxon>
        <taxon>Papilionoideae</taxon>
        <taxon>50 kb inversion clade</taxon>
        <taxon>dalbergioids sensu lato</taxon>
        <taxon>Dalbergieae</taxon>
        <taxon>Pterocarpus clade</taxon>
        <taxon>Arachis</taxon>
    </lineage>
</organism>
<dbReference type="Proteomes" id="UP000289738">
    <property type="component" value="Chromosome A03"/>
</dbReference>
<dbReference type="EMBL" id="SDMP01000003">
    <property type="protein sequence ID" value="RYR69395.1"/>
    <property type="molecule type" value="Genomic_DNA"/>
</dbReference>
<dbReference type="GO" id="GO:0006952">
    <property type="term" value="P:defense response"/>
    <property type="evidence" value="ECO:0007669"/>
    <property type="project" value="UniProtKB-KW"/>
</dbReference>
<feature type="domain" description="R13L1/DRL21-like LRR repeat region" evidence="8">
    <location>
        <begin position="1482"/>
        <end position="1606"/>
    </location>
</feature>
<proteinExistence type="predicted"/>
<dbReference type="InterPro" id="IPR003591">
    <property type="entry name" value="Leu-rich_rpt_typical-subtyp"/>
</dbReference>
<dbReference type="Gene3D" id="3.40.50.300">
    <property type="entry name" value="P-loop containing nucleotide triphosphate hydrolases"/>
    <property type="match status" value="2"/>
</dbReference>
<name>A0A445E1M8_ARAHY</name>
<evidence type="ECO:0000313" key="9">
    <source>
        <dbReference type="EMBL" id="RYR69395.1"/>
    </source>
</evidence>
<evidence type="ECO:0000256" key="2">
    <source>
        <dbReference type="ARBA" id="ARBA00022737"/>
    </source>
</evidence>
<evidence type="ECO:0000259" key="6">
    <source>
        <dbReference type="Pfam" id="PF00931"/>
    </source>
</evidence>
<evidence type="ECO:0000256" key="4">
    <source>
        <dbReference type="ARBA" id="ARBA00022821"/>
    </source>
</evidence>
<dbReference type="STRING" id="3818.A0A445E1M8"/>
<evidence type="ECO:0000256" key="3">
    <source>
        <dbReference type="ARBA" id="ARBA00022741"/>
    </source>
</evidence>
<keyword evidence="10" id="KW-1185">Reference proteome</keyword>
<keyword evidence="5" id="KW-0067">ATP-binding</keyword>
<protein>
    <recommendedName>
        <fullName evidence="11">NB-ARC domain-containing protein</fullName>
    </recommendedName>
</protein>
<dbReference type="InterPro" id="IPR002182">
    <property type="entry name" value="NB-ARC"/>
</dbReference>
<dbReference type="Pfam" id="PF00931">
    <property type="entry name" value="NB-ARC"/>
    <property type="match status" value="2"/>
</dbReference>
<dbReference type="InterPro" id="IPR032675">
    <property type="entry name" value="LRR_dom_sf"/>
</dbReference>
<feature type="domain" description="Disease resistance N-terminal" evidence="7">
    <location>
        <begin position="1010"/>
        <end position="1079"/>
    </location>
</feature>
<feature type="domain" description="NB-ARC" evidence="6">
    <location>
        <begin position="1170"/>
        <end position="1320"/>
    </location>
</feature>
<evidence type="ECO:0000259" key="7">
    <source>
        <dbReference type="Pfam" id="PF18052"/>
    </source>
</evidence>
<feature type="domain" description="R13L1/DRL21-like LRR repeat region" evidence="8">
    <location>
        <begin position="504"/>
        <end position="646"/>
    </location>
</feature>
<evidence type="ECO:0000256" key="1">
    <source>
        <dbReference type="ARBA" id="ARBA00022614"/>
    </source>
</evidence>
<evidence type="ECO:0008006" key="11">
    <source>
        <dbReference type="Google" id="ProtNLM"/>
    </source>
</evidence>
<comment type="caution">
    <text evidence="9">The sequence shown here is derived from an EMBL/GenBank/DDBJ whole genome shotgun (WGS) entry which is preliminary data.</text>
</comment>
<evidence type="ECO:0000259" key="8">
    <source>
        <dbReference type="Pfam" id="PF25019"/>
    </source>
</evidence>
<dbReference type="PRINTS" id="PR00364">
    <property type="entry name" value="DISEASERSIST"/>
</dbReference>
<feature type="domain" description="NB-ARC" evidence="6">
    <location>
        <begin position="142"/>
        <end position="312"/>
    </location>
</feature>
<dbReference type="PROSITE" id="PS51450">
    <property type="entry name" value="LRR"/>
    <property type="match status" value="1"/>
</dbReference>
<dbReference type="InterPro" id="IPR041118">
    <property type="entry name" value="Rx_N"/>
</dbReference>
<keyword evidence="2" id="KW-0677">Repeat</keyword>
<accession>A0A445E1M8</accession>
<evidence type="ECO:0000256" key="5">
    <source>
        <dbReference type="ARBA" id="ARBA00022840"/>
    </source>
</evidence>
<reference evidence="9 10" key="1">
    <citation type="submission" date="2019-01" db="EMBL/GenBank/DDBJ databases">
        <title>Sequencing of cultivated peanut Arachis hypogaea provides insights into genome evolution and oil improvement.</title>
        <authorList>
            <person name="Chen X."/>
        </authorList>
    </citation>
    <scope>NUCLEOTIDE SEQUENCE [LARGE SCALE GENOMIC DNA]</scope>
    <source>
        <strain evidence="10">cv. Fuhuasheng</strain>
        <tissue evidence="9">Leaves</tissue>
    </source>
</reference>
<dbReference type="GO" id="GO:0051707">
    <property type="term" value="P:response to other organism"/>
    <property type="evidence" value="ECO:0007669"/>
    <property type="project" value="UniProtKB-ARBA"/>
</dbReference>
<dbReference type="InterPro" id="IPR027417">
    <property type="entry name" value="P-loop_NTPase"/>
</dbReference>
<dbReference type="Gene3D" id="3.80.10.10">
    <property type="entry name" value="Ribonuclease Inhibitor"/>
    <property type="match status" value="4"/>
</dbReference>
<sequence length="1969" mass="222103">MGRGKRLLSLLPRRMLGLFHNPQIKPNFLTSLMHQSLLTLVAVADDAEAKLFPLSGSASCNVAEWMHHFHDVMYRLSMLLWDRLFANAFADFEPDWEFILQKIEVMTKQKHLLLLTEKLQGEKDQEQQQRSSYLKADVYGREKEKNELVDYLLSDRSSGTVGNTSVIAIVGVEGIGKTTFAEIVYNDDRVKASFELRGWVDYQEGIDAVSLGNIVLDSFDEDFLCSDGLKEVIGRLRRCLNGKKFLLVLDRTQSLTAWETLWACFADAAVGSAVIFTTSKLEAALEVRSNQVLHLGLLSLEDSCSLFSDHAFGDGNQNEHLEFVTVTKQVVRKLGGLPIAVKKLGSVLYDYQDLYAWRELLKINRSHLLDLSDFSLPIQFSRCRPYNFHNMVRLEIVGAWRLNLPNEFGELRCLEYLDLSFCEVRRWPNSVTPLSRLHTLKLSFGEYPPILGVILPFVNLHYLDITGRSNFPIWLPIELGEMKILQTLLGFAANKDSGSNLVVLASLPSIRTLSITELQNVVDATCASLANLKGKRYLENLTLRWNQLCAPELKQAPEHLQPPGQPKFLETLGLSECERSLEYLEPPEQLKMLEILGCPDRIFPNWLGDSSFRTLEVLHLRDCRNFPFLPPLGQLSSLKELSIQGCDNVRSVGSEFYGHCTSYVPFKSLEVLWFVDMTNWKKWILLDDGRLHFPCLRELYLIHCPELQQDLPKHLPSLKKIEIIKCDRLVAPRPKILDKHELLVQEQEKGKEKDCDDIVATSAAECEKEKDCDGIVATSAAEPNEFNFIMEPIIREVDEPVVDDDEDDGNNDVMLDFEYSFNILKVADASELCNLPGGCIGMKSFPEKDLLPRNLKSLRISKLSSLRVLNGTGLQHLTALETLEINCCHGLISLPEGLPSSLTCLCIKESSILIHKLSYKAGEEWSKVAHIPNIQIDDDAGHGVNKETIIPGKEVEAASLSFKQPQPKRGSVIGTMVGVLVSALLPAALQVLIDRLASRQLLDLFSRRTIAASAAAAAAEKLKLQLLSVNAVLADAEEKQIVNPYVKIWVDELRETVYHGQDLLDQIATEVLRLNLASKSNTAMEWVREFLDSITSKLNSSLDEINIRIQVLRDQKDCLGLRERHEKQSQLELGSADLMYVPTTRMVDQSKVYGRDQEKDEIIRLMFAAMSEQVDPVCVVAIVGMAGIGKTTLSQLLFNDPRLVPMFDTLSWIQVSAGSDVLHLTKKVCESMSDNLDTLQVELNRKLRRQRLLLVLDDFWSVSFSDWELFKMAFSHAIPGSVILVTTRNGDVATTIRAAVTYFLSPLPYEDCWDKIPDKVRHLSFSKDKLDVPKRYLSQVWTFLPFKDSNSSRQFDSLTDNDFNSVIPMFERIRVLSLSSYPISTLPSTIGNLKHLRYLNLSYTRIQELPSSTGCLYNLQVLLLAHCDCLTSLPKDLENLTDLHHLDVTGAPLVEMPPNFGRLKLLRHLTTFIVGKSTGSRISELGALSQLHGLLSIVNLQNVIDATEASGANLMMKTFIDELVFEWTNDVHNLSKEAIVLYNLQPHKNLKRLEIENYGGRTFPEWLGNPLFSNLVSVQLIGCISCLTLPPLGQLNSLKTLLIAKMTWLERVGLEFYGNTNSPFRVLEVLTFKDMHRWKEWLQIDIEECFPSLEELHIQNCPKLTGNLPQRLSSLNKLVIAKCSINSLPRVPMLRELELFDCDELMSLPTEMMQGNEHISKVSIYNCSSLKYVPALGLPIRLESLYIGKCRNLKLYPEEHMIEHLHLEDSCDSLIILSLSSFSWLRHLHIQGCPNLGSLSISNEFTEELYHLEKIQLKDCPNLVFFPYGGLRTPNLQVLSISNCKKLAPQKEWGLHEMLSLSYFGIEGELTGLESFPDEGLLPACLTDLHIMGLEDLTSLNHDGLQHLVALKNLVIEGCSMLEFLPSQGLPGSLSNLIIADCPLLVPLCQFETGAYWPLIAHIPNKDIV</sequence>
<dbReference type="PANTHER" id="PTHR36766">
    <property type="entry name" value="PLANT BROAD-SPECTRUM MILDEW RESISTANCE PROTEIN RPW8"/>
    <property type="match status" value="1"/>
</dbReference>